<dbReference type="HOGENOM" id="CLU_3310082_0_0_9"/>
<organism evidence="1 2">
    <name type="scientific">Faecalibacterium prausnitzii M21/2</name>
    <dbReference type="NCBI Taxonomy" id="411485"/>
    <lineage>
        <taxon>Bacteria</taxon>
        <taxon>Bacillati</taxon>
        <taxon>Bacillota</taxon>
        <taxon>Clostridia</taxon>
        <taxon>Eubacteriales</taxon>
        <taxon>Oscillospiraceae</taxon>
        <taxon>Faecalibacterium</taxon>
    </lineage>
</organism>
<gene>
    <name evidence="1" type="ORF">FAEPRAM212_01678</name>
</gene>
<dbReference type="EMBL" id="ABED02000025">
    <property type="protein sequence ID" value="EDP21851.1"/>
    <property type="molecule type" value="Genomic_DNA"/>
</dbReference>
<protein>
    <submittedName>
        <fullName evidence="1">Uncharacterized protein</fullName>
    </submittedName>
</protein>
<reference evidence="1 2" key="1">
    <citation type="submission" date="2007-09" db="EMBL/GenBank/DDBJ databases">
        <title>Draft genome sequence of Faecalibacterium prausnitzii M21/2.</title>
        <authorList>
            <person name="Sudarsanam P."/>
            <person name="Ley R."/>
            <person name="Guruge J."/>
            <person name="Turnbaugh P.J."/>
            <person name="Mahowald M."/>
            <person name="Liep D."/>
            <person name="Gordon J."/>
        </authorList>
    </citation>
    <scope>NUCLEOTIDE SEQUENCE [LARGE SCALE GENOMIC DNA]</scope>
    <source>
        <strain evidence="1 2">M21/2</strain>
    </source>
</reference>
<sequence>MAGNLYNKETTVFLSKRPQKIALPQHGNLSGSREVFVYV</sequence>
<comment type="caution">
    <text evidence="1">The sequence shown here is derived from an EMBL/GenBank/DDBJ whole genome shotgun (WGS) entry which is preliminary data.</text>
</comment>
<reference evidence="1 2" key="2">
    <citation type="submission" date="2007-09" db="EMBL/GenBank/DDBJ databases">
        <authorList>
            <person name="Fulton L."/>
            <person name="Clifton S."/>
            <person name="Fulton B."/>
            <person name="Xu J."/>
            <person name="Minx P."/>
            <person name="Pepin K.H."/>
            <person name="Johnson M."/>
            <person name="Thiruvilangam P."/>
            <person name="Bhonagiri V."/>
            <person name="Nash W.E."/>
            <person name="Mardis E.R."/>
            <person name="Wilson R.K."/>
        </authorList>
    </citation>
    <scope>NUCLEOTIDE SEQUENCE [LARGE SCALE GENOMIC DNA]</scope>
    <source>
        <strain evidence="1 2">M21/2</strain>
    </source>
</reference>
<evidence type="ECO:0000313" key="1">
    <source>
        <dbReference type="EMBL" id="EDP21851.1"/>
    </source>
</evidence>
<name>A8SBI2_9FIRM</name>
<dbReference type="AlphaFoldDB" id="A8SBI2"/>
<dbReference type="Proteomes" id="UP000005945">
    <property type="component" value="Unassembled WGS sequence"/>
</dbReference>
<evidence type="ECO:0000313" key="2">
    <source>
        <dbReference type="Proteomes" id="UP000005945"/>
    </source>
</evidence>
<proteinExistence type="predicted"/>
<accession>A8SBI2</accession>